<accession>A0A2T4IZN2</accession>
<protein>
    <submittedName>
        <fullName evidence="1">Uncharacterized protein</fullName>
    </submittedName>
</protein>
<reference evidence="1 2" key="1">
    <citation type="submission" date="2018-03" db="EMBL/GenBank/DDBJ databases">
        <title>Genome sequence of the symbiotic type strain Mesorhizobium helmanticense CSLC115NT isolated from Lotus corniculatus nodules.</title>
        <authorList>
            <person name="Sannazzaro A.I."/>
            <person name="Torres Tejerizo G.A."/>
            <person name="Dip D."/>
            <person name="Caballero M."/>
            <person name="Pistorio M."/>
            <person name="Estrella M.J."/>
        </authorList>
    </citation>
    <scope>NUCLEOTIDE SEQUENCE [LARGE SCALE GENOMIC DNA]</scope>
    <source>
        <strain evidence="1 2">CSLC115N</strain>
    </source>
</reference>
<dbReference type="AlphaFoldDB" id="A0A2T4IZN2"/>
<gene>
    <name evidence="1" type="ORF">C9427_07740</name>
</gene>
<dbReference type="EMBL" id="PZJX01000017">
    <property type="protein sequence ID" value="PTE11100.1"/>
    <property type="molecule type" value="Genomic_DNA"/>
</dbReference>
<sequence length="63" mass="7117">MAQQSRSSNASPRAVHRFTETPNRSVSLFLRNSERKTVSHFSWNCSKRAGSLDLPRFARLAAP</sequence>
<dbReference type="Proteomes" id="UP000240259">
    <property type="component" value="Unassembled WGS sequence"/>
</dbReference>
<comment type="caution">
    <text evidence="1">The sequence shown here is derived from an EMBL/GenBank/DDBJ whole genome shotgun (WGS) entry which is preliminary data.</text>
</comment>
<evidence type="ECO:0000313" key="2">
    <source>
        <dbReference type="Proteomes" id="UP000240259"/>
    </source>
</evidence>
<proteinExistence type="predicted"/>
<keyword evidence="2" id="KW-1185">Reference proteome</keyword>
<name>A0A2T4IZN2_9HYPH</name>
<dbReference type="OrthoDB" id="8101194at2"/>
<evidence type="ECO:0000313" key="1">
    <source>
        <dbReference type="EMBL" id="PTE11100.1"/>
    </source>
</evidence>
<organism evidence="1 2">
    <name type="scientific">Mesorhizobium helmanticense</name>
    <dbReference type="NCBI Taxonomy" id="1776423"/>
    <lineage>
        <taxon>Bacteria</taxon>
        <taxon>Pseudomonadati</taxon>
        <taxon>Pseudomonadota</taxon>
        <taxon>Alphaproteobacteria</taxon>
        <taxon>Hyphomicrobiales</taxon>
        <taxon>Phyllobacteriaceae</taxon>
        <taxon>Mesorhizobium</taxon>
    </lineage>
</organism>